<keyword evidence="1" id="KW-0472">Membrane</keyword>
<name>A0A9X3LML3_9CORY</name>
<protein>
    <submittedName>
        <fullName evidence="2">DUF2550 domain-containing protein</fullName>
    </submittedName>
</protein>
<evidence type="ECO:0000256" key="1">
    <source>
        <dbReference type="SAM" id="Phobius"/>
    </source>
</evidence>
<reference evidence="2" key="1">
    <citation type="submission" date="2022-02" db="EMBL/GenBank/DDBJ databases">
        <title>Corynebacterium sp. from urogenital microbiome.</title>
        <authorList>
            <person name="Cappelli E.A."/>
            <person name="Ribeiro T.G."/>
            <person name="Peixe L."/>
        </authorList>
    </citation>
    <scope>NUCLEOTIDE SEQUENCE</scope>
    <source>
        <strain evidence="2">C8Ua_174</strain>
    </source>
</reference>
<sequence>MAWLLYFLAAVALFVVIAVVWRFFALRSQGYPVVVRRLPNSDGRHWRHGILKYSGQSAKFYKLRSLRPASDVVLTRLGTAIVSRREITLRESAFLEDDVHIVEVVHRKTHWEIALDSAGDTALVSWLESAPSERRIPRH</sequence>
<keyword evidence="1" id="KW-0812">Transmembrane</keyword>
<keyword evidence="3" id="KW-1185">Reference proteome</keyword>
<accession>A0A9X3LML3</accession>
<dbReference type="EMBL" id="JAKMUT010000003">
    <property type="protein sequence ID" value="MCZ9289363.1"/>
    <property type="molecule type" value="Genomic_DNA"/>
</dbReference>
<evidence type="ECO:0000313" key="3">
    <source>
        <dbReference type="Proteomes" id="UP001146469"/>
    </source>
</evidence>
<proteinExistence type="predicted"/>
<dbReference type="Proteomes" id="UP001146469">
    <property type="component" value="Unassembled WGS sequence"/>
</dbReference>
<dbReference type="Pfam" id="PF10739">
    <property type="entry name" value="DUF2550"/>
    <property type="match status" value="1"/>
</dbReference>
<gene>
    <name evidence="2" type="ORF">L8V00_03955</name>
</gene>
<organism evidence="2 3">
    <name type="scientific">Corynebacterium evansiae</name>
    <dbReference type="NCBI Taxonomy" id="2913499"/>
    <lineage>
        <taxon>Bacteria</taxon>
        <taxon>Bacillati</taxon>
        <taxon>Actinomycetota</taxon>
        <taxon>Actinomycetes</taxon>
        <taxon>Mycobacteriales</taxon>
        <taxon>Corynebacteriaceae</taxon>
        <taxon>Corynebacterium</taxon>
    </lineage>
</organism>
<evidence type="ECO:0000313" key="2">
    <source>
        <dbReference type="EMBL" id="MCZ9289363.1"/>
    </source>
</evidence>
<dbReference type="AlphaFoldDB" id="A0A9X3LML3"/>
<comment type="caution">
    <text evidence="2">The sequence shown here is derived from an EMBL/GenBank/DDBJ whole genome shotgun (WGS) entry which is preliminary data.</text>
</comment>
<dbReference type="InterPro" id="IPR019675">
    <property type="entry name" value="DUF2550"/>
</dbReference>
<feature type="transmembrane region" description="Helical" evidence="1">
    <location>
        <begin position="6"/>
        <end position="24"/>
    </location>
</feature>
<keyword evidence="1" id="KW-1133">Transmembrane helix</keyword>
<dbReference type="RefSeq" id="WP_049049867.1">
    <property type="nucleotide sequence ID" value="NZ_JAKMUT010000003.1"/>
</dbReference>